<keyword evidence="3 10" id="KW-0328">Glycosyltransferase</keyword>
<evidence type="ECO:0000313" key="14">
    <source>
        <dbReference type="Proteomes" id="UP001314796"/>
    </source>
</evidence>
<evidence type="ECO:0000256" key="4">
    <source>
        <dbReference type="ARBA" id="ARBA00022679"/>
    </source>
</evidence>
<dbReference type="GO" id="GO:0016757">
    <property type="term" value="F:glycosyltransferase activity"/>
    <property type="evidence" value="ECO:0007669"/>
    <property type="project" value="UniProtKB-KW"/>
</dbReference>
<dbReference type="HAMAP" id="MF_00033">
    <property type="entry name" value="MurG"/>
    <property type="match status" value="1"/>
</dbReference>
<feature type="binding site" evidence="10">
    <location>
        <position position="124"/>
    </location>
    <ligand>
        <name>UDP-N-acetyl-alpha-D-glucosamine</name>
        <dbReference type="ChEBI" id="CHEBI:57705"/>
    </ligand>
</feature>
<feature type="binding site" evidence="10">
    <location>
        <position position="252"/>
    </location>
    <ligand>
        <name>UDP-N-acetyl-alpha-D-glucosamine</name>
        <dbReference type="ChEBI" id="CHEBI:57705"/>
    </ligand>
</feature>
<name>A0ABS2NNS1_9FIRM</name>
<comment type="subcellular location">
    <subcellularLocation>
        <location evidence="10">Cell membrane</location>
        <topology evidence="10">Peripheral membrane protein</topology>
        <orientation evidence="10">Cytoplasmic side</orientation>
    </subcellularLocation>
</comment>
<feature type="binding site" evidence="10">
    <location>
        <position position="297"/>
    </location>
    <ligand>
        <name>UDP-N-acetyl-alpha-D-glucosamine</name>
        <dbReference type="ChEBI" id="CHEBI:57705"/>
    </ligand>
</feature>
<keyword evidence="4 10" id="KW-0808">Transferase</keyword>
<dbReference type="Pfam" id="PF03033">
    <property type="entry name" value="Glyco_transf_28"/>
    <property type="match status" value="1"/>
</dbReference>
<evidence type="ECO:0000256" key="6">
    <source>
        <dbReference type="ARBA" id="ARBA00022984"/>
    </source>
</evidence>
<keyword evidence="14" id="KW-1185">Reference proteome</keyword>
<evidence type="ECO:0000256" key="7">
    <source>
        <dbReference type="ARBA" id="ARBA00023136"/>
    </source>
</evidence>
<evidence type="ECO:0000256" key="10">
    <source>
        <dbReference type="HAMAP-Rule" id="MF_00033"/>
    </source>
</evidence>
<evidence type="ECO:0000259" key="12">
    <source>
        <dbReference type="Pfam" id="PF04101"/>
    </source>
</evidence>
<sequence length="365" mass="39974">MKVVISGGGTGGHIYPAIAIANKIKEENPKAEILFIGTEKGLESDIVPKAGYKIKHIPVSYLKRKISLHNLKSGGLLLKGLMEARRILKDFKPDVVVGTGGFVCGPVLFIAAKLKIKTLIHESNVFPGLTNRILARYVDVIAVSFDDAKKYFKDLNKIIVTGNPIREDFLKVTEAEALIKYPKHPNKPLILVVGGSGGSAKLNNAVIQLLEKHPNDQFELLWATGKNHYSKVMDSLPKSSSTIEKHRIVPYINDMPYALKACDLIITSAGAMLLSELTAAGKASILIPKAHTAENHQEYNARALADKGAAIMIKENNLTGESLYNGIDKILQHSDGLDKMKLASRQQARVEGNEKIYEAIVKLLR</sequence>
<dbReference type="Gene3D" id="3.40.50.2000">
    <property type="entry name" value="Glycogen Phosphorylase B"/>
    <property type="match status" value="2"/>
</dbReference>
<feature type="domain" description="Glycosyltransferase family 28 N-terminal" evidence="11">
    <location>
        <begin position="3"/>
        <end position="142"/>
    </location>
</feature>
<dbReference type="PANTHER" id="PTHR21015">
    <property type="entry name" value="UDP-N-ACETYLGLUCOSAMINE--N-ACETYLMURAMYL-(PENTAPEPTIDE) PYROPHOSPHORYL-UNDECAPRENOL N-ACETYLGLUCOSAMINE TRANSFERASE 1"/>
    <property type="match status" value="1"/>
</dbReference>
<evidence type="ECO:0000313" key="13">
    <source>
        <dbReference type="EMBL" id="MBM7614587.1"/>
    </source>
</evidence>
<evidence type="ECO:0000256" key="2">
    <source>
        <dbReference type="ARBA" id="ARBA00022618"/>
    </source>
</evidence>
<keyword evidence="7 10" id="KW-0472">Membrane</keyword>
<dbReference type="Pfam" id="PF04101">
    <property type="entry name" value="Glyco_tran_28_C"/>
    <property type="match status" value="1"/>
</dbReference>
<dbReference type="InterPro" id="IPR004276">
    <property type="entry name" value="GlycoTrans_28_N"/>
</dbReference>
<comment type="caution">
    <text evidence="13">The sequence shown here is derived from an EMBL/GenBank/DDBJ whole genome shotgun (WGS) entry which is preliminary data.</text>
</comment>
<dbReference type="SUPFAM" id="SSF53756">
    <property type="entry name" value="UDP-Glycosyltransferase/glycogen phosphorylase"/>
    <property type="match status" value="1"/>
</dbReference>
<evidence type="ECO:0000256" key="1">
    <source>
        <dbReference type="ARBA" id="ARBA00022475"/>
    </source>
</evidence>
<feature type="binding site" evidence="10">
    <location>
        <position position="166"/>
    </location>
    <ligand>
        <name>UDP-N-acetyl-alpha-D-glucosamine</name>
        <dbReference type="ChEBI" id="CHEBI:57705"/>
    </ligand>
</feature>
<dbReference type="NCBIfam" id="TIGR01133">
    <property type="entry name" value="murG"/>
    <property type="match status" value="1"/>
</dbReference>
<comment type="caution">
    <text evidence="10">Lacks conserved residue(s) required for the propagation of feature annotation.</text>
</comment>
<keyword evidence="2 10" id="KW-0132">Cell division</keyword>
<dbReference type="CDD" id="cd03785">
    <property type="entry name" value="GT28_MurG"/>
    <property type="match status" value="1"/>
</dbReference>
<proteinExistence type="inferred from homology"/>
<keyword evidence="5 10" id="KW-0133">Cell shape</keyword>
<evidence type="ECO:0000259" key="11">
    <source>
        <dbReference type="Pfam" id="PF03033"/>
    </source>
</evidence>
<dbReference type="EMBL" id="JAFBEE010000005">
    <property type="protein sequence ID" value="MBM7614587.1"/>
    <property type="molecule type" value="Genomic_DNA"/>
</dbReference>
<feature type="binding site" evidence="10">
    <location>
        <position position="196"/>
    </location>
    <ligand>
        <name>UDP-N-acetyl-alpha-D-glucosamine</name>
        <dbReference type="ChEBI" id="CHEBI:57705"/>
    </ligand>
</feature>
<feature type="domain" description="Glycosyl transferase family 28 C-terminal" evidence="12">
    <location>
        <begin position="190"/>
        <end position="348"/>
    </location>
</feature>
<comment type="pathway">
    <text evidence="10">Cell wall biogenesis; peptidoglycan biosynthesis.</text>
</comment>
<evidence type="ECO:0000256" key="8">
    <source>
        <dbReference type="ARBA" id="ARBA00023306"/>
    </source>
</evidence>
<comment type="similarity">
    <text evidence="10">Belongs to the glycosyltransferase 28 family. MurG subfamily.</text>
</comment>
<evidence type="ECO:0000256" key="9">
    <source>
        <dbReference type="ARBA" id="ARBA00023316"/>
    </source>
</evidence>
<keyword evidence="9 10" id="KW-0961">Cell wall biogenesis/degradation</keyword>
<dbReference type="RefSeq" id="WP_204400945.1">
    <property type="nucleotide sequence ID" value="NZ_JAFBEE010000005.1"/>
</dbReference>
<keyword evidence="6 10" id="KW-0573">Peptidoglycan synthesis</keyword>
<gene>
    <name evidence="10" type="primary">murG</name>
    <name evidence="13" type="ORF">JOC73_001099</name>
</gene>
<comment type="catalytic activity">
    <reaction evidence="10">
        <text>di-trans,octa-cis-undecaprenyl diphospho-N-acetyl-alpha-D-muramoyl-L-alanyl-D-glutamyl-meso-2,6-diaminopimeloyl-D-alanyl-D-alanine + UDP-N-acetyl-alpha-D-glucosamine = di-trans,octa-cis-undecaprenyl diphospho-[N-acetyl-alpha-D-glucosaminyl-(1-&gt;4)]-N-acetyl-alpha-D-muramoyl-L-alanyl-D-glutamyl-meso-2,6-diaminopimeloyl-D-alanyl-D-alanine + UDP + H(+)</text>
        <dbReference type="Rhea" id="RHEA:31227"/>
        <dbReference type="ChEBI" id="CHEBI:15378"/>
        <dbReference type="ChEBI" id="CHEBI:57705"/>
        <dbReference type="ChEBI" id="CHEBI:58223"/>
        <dbReference type="ChEBI" id="CHEBI:61387"/>
        <dbReference type="ChEBI" id="CHEBI:61388"/>
        <dbReference type="EC" id="2.4.1.227"/>
    </reaction>
</comment>
<protein>
    <recommendedName>
        <fullName evidence="10">UDP-N-acetylglucosamine--N-acetylmuramyl-(pentapeptide) pyrophosphoryl-undecaprenol N-acetylglucosamine transferase</fullName>
        <ecNumber evidence="10">2.4.1.227</ecNumber>
    </recommendedName>
    <alternativeName>
        <fullName evidence="10">Undecaprenyl-PP-MurNAc-pentapeptide-UDPGlcNAc GlcNAc transferase</fullName>
    </alternativeName>
</protein>
<dbReference type="InterPro" id="IPR006009">
    <property type="entry name" value="GlcNAc_MurG"/>
</dbReference>
<evidence type="ECO:0000256" key="3">
    <source>
        <dbReference type="ARBA" id="ARBA00022676"/>
    </source>
</evidence>
<keyword evidence="8 10" id="KW-0131">Cell cycle</keyword>
<evidence type="ECO:0000256" key="5">
    <source>
        <dbReference type="ARBA" id="ARBA00022960"/>
    </source>
</evidence>
<dbReference type="EC" id="2.4.1.227" evidence="10"/>
<dbReference type="PANTHER" id="PTHR21015:SF22">
    <property type="entry name" value="GLYCOSYLTRANSFERASE"/>
    <property type="match status" value="1"/>
</dbReference>
<reference evidence="13 14" key="1">
    <citation type="submission" date="2021-01" db="EMBL/GenBank/DDBJ databases">
        <title>Genomic Encyclopedia of Type Strains, Phase IV (KMG-IV): sequencing the most valuable type-strain genomes for metagenomic binning, comparative biology and taxonomic classification.</title>
        <authorList>
            <person name="Goeker M."/>
        </authorList>
    </citation>
    <scope>NUCLEOTIDE SEQUENCE [LARGE SCALE GENOMIC DNA]</scope>
    <source>
        <strain evidence="13 14">DSM 25890</strain>
    </source>
</reference>
<keyword evidence="1 10" id="KW-1003">Cell membrane</keyword>
<organism evidence="13 14">
    <name type="scientific">Alkaliphilus hydrothermalis</name>
    <dbReference type="NCBI Taxonomy" id="1482730"/>
    <lineage>
        <taxon>Bacteria</taxon>
        <taxon>Bacillati</taxon>
        <taxon>Bacillota</taxon>
        <taxon>Clostridia</taxon>
        <taxon>Peptostreptococcales</taxon>
        <taxon>Natronincolaceae</taxon>
        <taxon>Alkaliphilus</taxon>
    </lineage>
</organism>
<dbReference type="InterPro" id="IPR007235">
    <property type="entry name" value="Glyco_trans_28_C"/>
</dbReference>
<dbReference type="Proteomes" id="UP001314796">
    <property type="component" value="Unassembled WGS sequence"/>
</dbReference>
<feature type="binding site" evidence="10">
    <location>
        <begin position="10"/>
        <end position="12"/>
    </location>
    <ligand>
        <name>UDP-N-acetyl-alpha-D-glucosamine</name>
        <dbReference type="ChEBI" id="CHEBI:57705"/>
    </ligand>
</feature>
<comment type="function">
    <text evidence="10">Cell wall formation. Catalyzes the transfer of a GlcNAc subunit on undecaprenyl-pyrophosphoryl-MurNAc-pentapeptide (lipid intermediate I) to form undecaprenyl-pyrophosphoryl-MurNAc-(pentapeptide)GlcNAc (lipid intermediate II).</text>
</comment>
<accession>A0ABS2NNS1</accession>